<sequence length="97" mass="9699">MRFSLGLIVVFVSGAFTAAIASPPTVCDVDSDACRAVMDATACFNEIGAASGAKASMLACLTGTDGTETPTQKMCGGVCCVAPVLATWIGKNLACSS</sequence>
<evidence type="ECO:0000256" key="1">
    <source>
        <dbReference type="SAM" id="SignalP"/>
    </source>
</evidence>
<evidence type="ECO:0000313" key="2">
    <source>
        <dbReference type="EMBL" id="PMD43216.1"/>
    </source>
</evidence>
<accession>A0A2J6RXH7</accession>
<dbReference type="OrthoDB" id="5194348at2759"/>
<name>A0A2J6RXH7_HYAVF</name>
<dbReference type="Proteomes" id="UP000235786">
    <property type="component" value="Unassembled WGS sequence"/>
</dbReference>
<feature type="signal peptide" evidence="1">
    <location>
        <begin position="1"/>
        <end position="21"/>
    </location>
</feature>
<evidence type="ECO:0008006" key="4">
    <source>
        <dbReference type="Google" id="ProtNLM"/>
    </source>
</evidence>
<dbReference type="AlphaFoldDB" id="A0A2J6RXH7"/>
<organism evidence="2 3">
    <name type="scientific">Hyaloscypha variabilis (strain UAMH 11265 / GT02V1 / F)</name>
    <name type="common">Meliniomyces variabilis</name>
    <dbReference type="NCBI Taxonomy" id="1149755"/>
    <lineage>
        <taxon>Eukaryota</taxon>
        <taxon>Fungi</taxon>
        <taxon>Dikarya</taxon>
        <taxon>Ascomycota</taxon>
        <taxon>Pezizomycotina</taxon>
        <taxon>Leotiomycetes</taxon>
        <taxon>Helotiales</taxon>
        <taxon>Hyaloscyphaceae</taxon>
        <taxon>Hyaloscypha</taxon>
        <taxon>Hyaloscypha variabilis</taxon>
    </lineage>
</organism>
<reference evidence="2 3" key="1">
    <citation type="submission" date="2016-04" db="EMBL/GenBank/DDBJ databases">
        <title>A degradative enzymes factory behind the ericoid mycorrhizal symbiosis.</title>
        <authorList>
            <consortium name="DOE Joint Genome Institute"/>
            <person name="Martino E."/>
            <person name="Morin E."/>
            <person name="Grelet G."/>
            <person name="Kuo A."/>
            <person name="Kohler A."/>
            <person name="Daghino S."/>
            <person name="Barry K."/>
            <person name="Choi C."/>
            <person name="Cichocki N."/>
            <person name="Clum A."/>
            <person name="Copeland A."/>
            <person name="Hainaut M."/>
            <person name="Haridas S."/>
            <person name="Labutti K."/>
            <person name="Lindquist E."/>
            <person name="Lipzen A."/>
            <person name="Khouja H.-R."/>
            <person name="Murat C."/>
            <person name="Ohm R."/>
            <person name="Olson A."/>
            <person name="Spatafora J."/>
            <person name="Veneault-Fourrey C."/>
            <person name="Henrissat B."/>
            <person name="Grigoriev I."/>
            <person name="Martin F."/>
            <person name="Perotto S."/>
        </authorList>
    </citation>
    <scope>NUCLEOTIDE SEQUENCE [LARGE SCALE GENOMIC DNA]</scope>
    <source>
        <strain evidence="2 3">F</strain>
    </source>
</reference>
<protein>
    <recommendedName>
        <fullName evidence="4">Fungal calcium binding protein domain-containing protein</fullName>
    </recommendedName>
</protein>
<evidence type="ECO:0000313" key="3">
    <source>
        <dbReference type="Proteomes" id="UP000235786"/>
    </source>
</evidence>
<feature type="chain" id="PRO_5014471215" description="Fungal calcium binding protein domain-containing protein" evidence="1">
    <location>
        <begin position="22"/>
        <end position="97"/>
    </location>
</feature>
<dbReference type="EMBL" id="KZ613942">
    <property type="protein sequence ID" value="PMD43216.1"/>
    <property type="molecule type" value="Genomic_DNA"/>
</dbReference>
<keyword evidence="1" id="KW-0732">Signal</keyword>
<keyword evidence="3" id="KW-1185">Reference proteome</keyword>
<proteinExistence type="predicted"/>
<gene>
    <name evidence="2" type="ORF">L207DRAFT_580084</name>
</gene>